<sequence length="107" mass="12274">MNILGLFILVLLAIVAPIVDARKRCTSSKECDYESACYKGHCYTVDEMFDTFDMKKNHNGRQKHQFKKFADNGYRGCPIHEITSPRSSMFSPTCMTCFIDGNDLHRI</sequence>
<accession>A0AAE8ZYM1</accession>
<feature type="signal peptide" evidence="1">
    <location>
        <begin position="1"/>
        <end position="21"/>
    </location>
</feature>
<dbReference type="EMBL" id="CP090895">
    <property type="protein sequence ID" value="ULT87234.1"/>
    <property type="molecule type" value="Genomic_DNA"/>
</dbReference>
<dbReference type="Proteomes" id="UP000827892">
    <property type="component" value="Chromosome V"/>
</dbReference>
<evidence type="ECO:0000256" key="1">
    <source>
        <dbReference type="SAM" id="SignalP"/>
    </source>
</evidence>
<gene>
    <name evidence="2" type="ORF">L3Y34_006789</name>
</gene>
<keyword evidence="1" id="KW-0732">Signal</keyword>
<organism evidence="2 3">
    <name type="scientific">Caenorhabditis briggsae</name>
    <dbReference type="NCBI Taxonomy" id="6238"/>
    <lineage>
        <taxon>Eukaryota</taxon>
        <taxon>Metazoa</taxon>
        <taxon>Ecdysozoa</taxon>
        <taxon>Nematoda</taxon>
        <taxon>Chromadorea</taxon>
        <taxon>Rhabditida</taxon>
        <taxon>Rhabditina</taxon>
        <taxon>Rhabditomorpha</taxon>
        <taxon>Rhabditoidea</taxon>
        <taxon>Rhabditidae</taxon>
        <taxon>Peloderinae</taxon>
        <taxon>Caenorhabditis</taxon>
    </lineage>
</organism>
<protein>
    <submittedName>
        <fullName evidence="2">Uncharacterized protein</fullName>
    </submittedName>
</protein>
<evidence type="ECO:0000313" key="3">
    <source>
        <dbReference type="Proteomes" id="UP000827892"/>
    </source>
</evidence>
<proteinExistence type="predicted"/>
<name>A0AAE8ZYM1_CAEBR</name>
<reference evidence="2 3" key="1">
    <citation type="submission" date="2022-02" db="EMBL/GenBank/DDBJ databases">
        <title>Chromosome-level reference genomes for two strains of Caenorhabditis briggsae: an improved platform for comparative genomics.</title>
        <authorList>
            <person name="Stevens L."/>
            <person name="Andersen E.C."/>
        </authorList>
    </citation>
    <scope>NUCLEOTIDE SEQUENCE [LARGE SCALE GENOMIC DNA]</scope>
    <source>
        <strain evidence="2">QX1410_ONT</strain>
        <tissue evidence="2">Whole-organism</tissue>
    </source>
</reference>
<evidence type="ECO:0000313" key="2">
    <source>
        <dbReference type="EMBL" id="ULT87234.1"/>
    </source>
</evidence>
<dbReference type="AlphaFoldDB" id="A0AAE8ZYM1"/>
<feature type="chain" id="PRO_5042231891" evidence="1">
    <location>
        <begin position="22"/>
        <end position="107"/>
    </location>
</feature>